<dbReference type="GO" id="GO:0055085">
    <property type="term" value="P:transmembrane transport"/>
    <property type="evidence" value="ECO:0007669"/>
    <property type="project" value="InterPro"/>
</dbReference>
<dbReference type="AlphaFoldDB" id="A0AAW9SW95"/>
<comment type="subcellular location">
    <subcellularLocation>
        <location evidence="6">Cell membrane</location>
        <topology evidence="6">Multi-pass membrane protein</topology>
    </subcellularLocation>
    <subcellularLocation>
        <location evidence="1">Membrane</location>
        <topology evidence="1">Multi-pass membrane protein</topology>
    </subcellularLocation>
</comment>
<reference evidence="8" key="1">
    <citation type="submission" date="2023-05" db="EMBL/GenBank/DDBJ databases">
        <authorList>
            <person name="Du J."/>
        </authorList>
    </citation>
    <scope>NUCLEOTIDE SEQUENCE</scope>
    <source>
        <strain evidence="8">UMB1064</strain>
    </source>
</reference>
<evidence type="ECO:0000313" key="9">
    <source>
        <dbReference type="Proteomes" id="UP001223646"/>
    </source>
</evidence>
<evidence type="ECO:0000256" key="5">
    <source>
        <dbReference type="ARBA" id="ARBA00023136"/>
    </source>
</evidence>
<organism evidence="8 9">
    <name type="scientific">Corynebacterium amycolatum</name>
    <dbReference type="NCBI Taxonomy" id="43765"/>
    <lineage>
        <taxon>Bacteria</taxon>
        <taxon>Bacillati</taxon>
        <taxon>Actinomycetota</taxon>
        <taxon>Actinomycetes</taxon>
        <taxon>Mycobacteriales</taxon>
        <taxon>Corynebacteriaceae</taxon>
        <taxon>Corynebacterium</taxon>
    </lineage>
</organism>
<keyword evidence="4 7" id="KW-1133">Transmembrane helix</keyword>
<dbReference type="Pfam" id="PF00950">
    <property type="entry name" value="ABC-3"/>
    <property type="match status" value="1"/>
</dbReference>
<name>A0AAW9SW95_CORAY</name>
<gene>
    <name evidence="8" type="ORF">QP460_008735</name>
</gene>
<sequence length="290" mass="29517">MTLLAQYFSDTAALLQVGFVHNALIAAALLGLISGIISPLIVMRQMSFTVHGTSELALMGASAALLLGVSVSSGAIIGSVLIAIVLAALSLRGRQDAVVGVVLSFGMGLSVLFIHLYPGRTSTAFSLLTGQIIGLTDTSLWTMAIVAVIVVGGVAWKCRPLLFASADPIMAAASGVNVKALSIYFAILTGLVAAQGVQIVGSLLVIALIITPGAAAAFVTASPVKAVILSTIFAEVAAVGGIVLSLAPGIPVSVLVTTIAFAIYLTCYAIGAVQSRKATRDDVQAAKWKK</sequence>
<dbReference type="GO" id="GO:0043190">
    <property type="term" value="C:ATP-binding cassette (ABC) transporter complex"/>
    <property type="evidence" value="ECO:0007669"/>
    <property type="project" value="InterPro"/>
</dbReference>
<dbReference type="InterPro" id="IPR037294">
    <property type="entry name" value="ABC_BtuC-like"/>
</dbReference>
<accession>A0AAW9SW95</accession>
<feature type="transmembrane region" description="Helical" evidence="7">
    <location>
        <begin position="12"/>
        <end position="37"/>
    </location>
</feature>
<keyword evidence="3 6" id="KW-0812">Transmembrane</keyword>
<keyword evidence="6" id="KW-0813">Transport</keyword>
<dbReference type="Proteomes" id="UP001223646">
    <property type="component" value="Unassembled WGS sequence"/>
</dbReference>
<evidence type="ECO:0000256" key="3">
    <source>
        <dbReference type="ARBA" id="ARBA00022692"/>
    </source>
</evidence>
<evidence type="ECO:0000256" key="7">
    <source>
        <dbReference type="SAM" id="Phobius"/>
    </source>
</evidence>
<dbReference type="PANTHER" id="PTHR30477">
    <property type="entry name" value="ABC-TRANSPORTER METAL-BINDING PROTEIN"/>
    <property type="match status" value="1"/>
</dbReference>
<evidence type="ECO:0000256" key="6">
    <source>
        <dbReference type="RuleBase" id="RU003943"/>
    </source>
</evidence>
<dbReference type="PANTHER" id="PTHR30477:SF21">
    <property type="entry name" value="ABC-3 PROTEIN"/>
    <property type="match status" value="1"/>
</dbReference>
<proteinExistence type="inferred from homology"/>
<feature type="transmembrane region" description="Helical" evidence="7">
    <location>
        <begin position="226"/>
        <end position="246"/>
    </location>
</feature>
<dbReference type="RefSeq" id="WP_284826333.1">
    <property type="nucleotide sequence ID" value="NZ_JASOOY020000031.1"/>
</dbReference>
<comment type="similarity">
    <text evidence="2 6">Belongs to the ABC-3 integral membrane protein family.</text>
</comment>
<dbReference type="SUPFAM" id="SSF81345">
    <property type="entry name" value="ABC transporter involved in vitamin B12 uptake, BtuC"/>
    <property type="match status" value="1"/>
</dbReference>
<comment type="caution">
    <text evidence="8">The sequence shown here is derived from an EMBL/GenBank/DDBJ whole genome shotgun (WGS) entry which is preliminary data.</text>
</comment>
<feature type="transmembrane region" description="Helical" evidence="7">
    <location>
        <begin position="97"/>
        <end position="118"/>
    </location>
</feature>
<protein>
    <submittedName>
        <fullName evidence="8">Metal ABC transporter permease</fullName>
    </submittedName>
</protein>
<evidence type="ECO:0000256" key="4">
    <source>
        <dbReference type="ARBA" id="ARBA00022989"/>
    </source>
</evidence>
<feature type="transmembrane region" description="Helical" evidence="7">
    <location>
        <begin position="199"/>
        <end position="219"/>
    </location>
</feature>
<reference evidence="8" key="2">
    <citation type="submission" date="2024-05" db="EMBL/GenBank/DDBJ databases">
        <authorList>
            <person name="Wolfe A."/>
        </authorList>
    </citation>
    <scope>NUCLEOTIDE SEQUENCE</scope>
    <source>
        <strain evidence="8">UMB1064</strain>
    </source>
</reference>
<keyword evidence="5 7" id="KW-0472">Membrane</keyword>
<evidence type="ECO:0000256" key="2">
    <source>
        <dbReference type="ARBA" id="ARBA00008034"/>
    </source>
</evidence>
<dbReference type="InterPro" id="IPR001626">
    <property type="entry name" value="ABC_TroCD"/>
</dbReference>
<feature type="transmembrane region" description="Helical" evidence="7">
    <location>
        <begin position="138"/>
        <end position="156"/>
    </location>
</feature>
<feature type="transmembrane region" description="Helical" evidence="7">
    <location>
        <begin position="57"/>
        <end position="90"/>
    </location>
</feature>
<dbReference type="EMBL" id="JASOOY020000031">
    <property type="protein sequence ID" value="MEO3717674.1"/>
    <property type="molecule type" value="Genomic_DNA"/>
</dbReference>
<dbReference type="Gene3D" id="1.10.3470.10">
    <property type="entry name" value="ABC transporter involved in vitamin B12 uptake, BtuC"/>
    <property type="match status" value="1"/>
</dbReference>
<feature type="transmembrane region" description="Helical" evidence="7">
    <location>
        <begin position="168"/>
        <end position="193"/>
    </location>
</feature>
<feature type="transmembrane region" description="Helical" evidence="7">
    <location>
        <begin position="252"/>
        <end position="271"/>
    </location>
</feature>
<evidence type="ECO:0000313" key="8">
    <source>
        <dbReference type="EMBL" id="MEO3717674.1"/>
    </source>
</evidence>
<evidence type="ECO:0000256" key="1">
    <source>
        <dbReference type="ARBA" id="ARBA00004141"/>
    </source>
</evidence>